<dbReference type="InterPro" id="IPR005627">
    <property type="entry name" value="CutC-like"/>
</dbReference>
<evidence type="ECO:0000313" key="4">
    <source>
        <dbReference type="Proteomes" id="UP000628775"/>
    </source>
</evidence>
<evidence type="ECO:0000256" key="2">
    <source>
        <dbReference type="HAMAP-Rule" id="MF_00795"/>
    </source>
</evidence>
<dbReference type="PANTHER" id="PTHR12598:SF0">
    <property type="entry name" value="COPPER HOMEOSTASIS PROTEIN CUTC HOMOLOG"/>
    <property type="match status" value="1"/>
</dbReference>
<keyword evidence="4" id="KW-1185">Reference proteome</keyword>
<comment type="caution">
    <text evidence="2">Once thought to be involved in copper homeostasis, experiments in E.coli have shown this is not the case.</text>
</comment>
<evidence type="ECO:0000256" key="1">
    <source>
        <dbReference type="ARBA" id="ARBA00007768"/>
    </source>
</evidence>
<accession>A0A8J2YET6</accession>
<dbReference type="InterPro" id="IPR036822">
    <property type="entry name" value="CutC-like_dom_sf"/>
</dbReference>
<reference evidence="3" key="2">
    <citation type="submission" date="2020-09" db="EMBL/GenBank/DDBJ databases">
        <authorList>
            <person name="Sun Q."/>
            <person name="Zhou Y."/>
        </authorList>
    </citation>
    <scope>NUCLEOTIDE SEQUENCE</scope>
    <source>
        <strain evidence="3">CGMCC 1.15371</strain>
    </source>
</reference>
<organism evidence="3 4">
    <name type="scientific">Pullulanibacillus camelliae</name>
    <dbReference type="NCBI Taxonomy" id="1707096"/>
    <lineage>
        <taxon>Bacteria</taxon>
        <taxon>Bacillati</taxon>
        <taxon>Bacillota</taxon>
        <taxon>Bacilli</taxon>
        <taxon>Bacillales</taxon>
        <taxon>Sporolactobacillaceae</taxon>
        <taxon>Pullulanibacillus</taxon>
    </lineage>
</organism>
<dbReference type="Gene3D" id="3.20.20.380">
    <property type="entry name" value="Copper homeostasis (CutC) domain"/>
    <property type="match status" value="1"/>
</dbReference>
<name>A0A8J2YET6_9BACL</name>
<comment type="similarity">
    <text evidence="1 2">Belongs to the CutC family.</text>
</comment>
<keyword evidence="2" id="KW-0963">Cytoplasm</keyword>
<comment type="caution">
    <text evidence="3">The sequence shown here is derived from an EMBL/GenBank/DDBJ whole genome shotgun (WGS) entry which is preliminary data.</text>
</comment>
<comment type="subcellular location">
    <subcellularLocation>
        <location evidence="2">Cytoplasm</location>
    </subcellularLocation>
</comment>
<reference evidence="3" key="1">
    <citation type="journal article" date="2014" name="Int. J. Syst. Evol. Microbiol.">
        <title>Complete genome sequence of Corynebacterium casei LMG S-19264T (=DSM 44701T), isolated from a smear-ripened cheese.</title>
        <authorList>
            <consortium name="US DOE Joint Genome Institute (JGI-PGF)"/>
            <person name="Walter F."/>
            <person name="Albersmeier A."/>
            <person name="Kalinowski J."/>
            <person name="Ruckert C."/>
        </authorList>
    </citation>
    <scope>NUCLEOTIDE SEQUENCE</scope>
    <source>
        <strain evidence="3">CGMCC 1.15371</strain>
    </source>
</reference>
<dbReference type="EMBL" id="BMIR01000001">
    <property type="protein sequence ID" value="GGE27405.1"/>
    <property type="molecule type" value="Genomic_DNA"/>
</dbReference>
<dbReference type="SUPFAM" id="SSF110395">
    <property type="entry name" value="CutC-like"/>
    <property type="match status" value="1"/>
</dbReference>
<evidence type="ECO:0000313" key="3">
    <source>
        <dbReference type="EMBL" id="GGE27405.1"/>
    </source>
</evidence>
<dbReference type="HAMAP" id="MF_00795">
    <property type="entry name" value="CutC"/>
    <property type="match status" value="1"/>
</dbReference>
<dbReference type="GO" id="GO:0005507">
    <property type="term" value="F:copper ion binding"/>
    <property type="evidence" value="ECO:0007669"/>
    <property type="project" value="TreeGrafter"/>
</dbReference>
<dbReference type="RefSeq" id="WP_188687992.1">
    <property type="nucleotide sequence ID" value="NZ_BMIR01000001.1"/>
</dbReference>
<dbReference type="Proteomes" id="UP000628775">
    <property type="component" value="Unassembled WGS sequence"/>
</dbReference>
<dbReference type="Pfam" id="PF03932">
    <property type="entry name" value="CutC"/>
    <property type="match status" value="1"/>
</dbReference>
<dbReference type="AlphaFoldDB" id="A0A8J2YET6"/>
<dbReference type="PANTHER" id="PTHR12598">
    <property type="entry name" value="COPPER HOMEOSTASIS PROTEIN CUTC"/>
    <property type="match status" value="1"/>
</dbReference>
<proteinExistence type="inferred from homology"/>
<sequence length="229" mass="25645">MKIEIIAQNVDDALEAEKAGADRLELVTAIEEGGLTPSYQTIKEVVESVEIPVYVMVRPHSKHFNYTDNEWYTIQENIIVIRELKAQGIVFGCLNEDRGIDEKLLEKVLKVAEGLGVTFHRAFDEVIDQEQAYKVLCSYSDVIERVLTSGGAEKVPQGIEALKRLIQCSQNLKGPKILVGSGLNPDNLGAIHTALQAEEYHFGSGVRQSFSFHHPIVPFKMERITRILK</sequence>
<dbReference type="GO" id="GO:0005737">
    <property type="term" value="C:cytoplasm"/>
    <property type="evidence" value="ECO:0007669"/>
    <property type="project" value="UniProtKB-SubCell"/>
</dbReference>
<protein>
    <recommendedName>
        <fullName evidence="2">PF03932 family protein CutC</fullName>
    </recommendedName>
</protein>
<gene>
    <name evidence="2" type="primary">cutC</name>
    <name evidence="3" type="ORF">GCM10011391_02220</name>
</gene>